<sequence>MLRPAAITALLYQLVHPEPSSSSEGHLAASAGRPHTACLSLLDTSELYAFASRLGEPGPSQPSSVSAAPGRHHSRSRSIPLSLDERAICLSAIAVAAWRNATAAQTAAVASSDGDGDSTSSVAGTFVVGPGMRVNVSKHSLDALGGGSSKGQAADLVPLLLECELGRILVMPIVPALPLPAKSDGSSTERDDDATAHSTHVHGQEAPRPFMLLSLNACSAGRSNLLLGPRNDGTRLSSTGSEATPSATPNRSPAGGSVSSAFDAAELLPNGSAAAAGLTLEVESARDGDNDDEIVWGVLYAQAKALARHLAPSLALCGIGAGGTLHDDDHGDGRKSSQAMSEDEHDE</sequence>
<dbReference type="OrthoDB" id="2552308at2759"/>
<protein>
    <submittedName>
        <fullName evidence="2">Uncharacterized protein</fullName>
    </submittedName>
</protein>
<dbReference type="EMBL" id="OOIP01000011">
    <property type="protein sequence ID" value="SPO38698.1"/>
    <property type="molecule type" value="Genomic_DNA"/>
</dbReference>
<keyword evidence="3" id="KW-1185">Reference proteome</keyword>
<feature type="compositionally biased region" description="Polar residues" evidence="1">
    <location>
        <begin position="234"/>
        <end position="251"/>
    </location>
</feature>
<evidence type="ECO:0000313" key="3">
    <source>
        <dbReference type="Proteomes" id="UP000323386"/>
    </source>
</evidence>
<reference evidence="2 3" key="1">
    <citation type="submission" date="2018-03" db="EMBL/GenBank/DDBJ databases">
        <authorList>
            <person name="Guldener U."/>
        </authorList>
    </citation>
    <scope>NUCLEOTIDE SEQUENCE [LARGE SCALE GENOMIC DNA]</scope>
    <source>
        <strain evidence="2 3">DAOM196992</strain>
    </source>
</reference>
<dbReference type="AlphaFoldDB" id="A0A5C3F2N7"/>
<feature type="region of interest" description="Disordered" evidence="1">
    <location>
        <begin position="226"/>
        <end position="259"/>
    </location>
</feature>
<organism evidence="2 3">
    <name type="scientific">Pseudozyma flocculosa</name>
    <dbReference type="NCBI Taxonomy" id="84751"/>
    <lineage>
        <taxon>Eukaryota</taxon>
        <taxon>Fungi</taxon>
        <taxon>Dikarya</taxon>
        <taxon>Basidiomycota</taxon>
        <taxon>Ustilaginomycotina</taxon>
        <taxon>Ustilaginomycetes</taxon>
        <taxon>Ustilaginales</taxon>
        <taxon>Ustilaginaceae</taxon>
        <taxon>Pseudozyma</taxon>
    </lineage>
</organism>
<evidence type="ECO:0000256" key="1">
    <source>
        <dbReference type="SAM" id="MobiDB-lite"/>
    </source>
</evidence>
<feature type="region of interest" description="Disordered" evidence="1">
    <location>
        <begin position="179"/>
        <end position="205"/>
    </location>
</feature>
<feature type="region of interest" description="Disordered" evidence="1">
    <location>
        <begin position="325"/>
        <end position="347"/>
    </location>
</feature>
<dbReference type="Proteomes" id="UP000323386">
    <property type="component" value="Unassembled WGS sequence"/>
</dbReference>
<accession>A0A5C3F2N7</accession>
<feature type="compositionally biased region" description="Basic and acidic residues" evidence="1">
    <location>
        <begin position="325"/>
        <end position="335"/>
    </location>
</feature>
<proteinExistence type="predicted"/>
<name>A0A5C3F2N7_9BASI</name>
<gene>
    <name evidence="2" type="ORF">PSFLO_04177</name>
</gene>
<evidence type="ECO:0000313" key="2">
    <source>
        <dbReference type="EMBL" id="SPO38698.1"/>
    </source>
</evidence>
<feature type="region of interest" description="Disordered" evidence="1">
    <location>
        <begin position="53"/>
        <end position="77"/>
    </location>
</feature>